<protein>
    <submittedName>
        <fullName evidence="1">Uncharacterized protein</fullName>
    </submittedName>
</protein>
<gene>
    <name evidence="1" type="ORF">AFUS01_LOCUS35038</name>
</gene>
<accession>A0A8J2L408</accession>
<dbReference type="AlphaFoldDB" id="A0A8J2L408"/>
<organism evidence="1 2">
    <name type="scientific">Allacma fusca</name>
    <dbReference type="NCBI Taxonomy" id="39272"/>
    <lineage>
        <taxon>Eukaryota</taxon>
        <taxon>Metazoa</taxon>
        <taxon>Ecdysozoa</taxon>
        <taxon>Arthropoda</taxon>
        <taxon>Hexapoda</taxon>
        <taxon>Collembola</taxon>
        <taxon>Symphypleona</taxon>
        <taxon>Sminthuridae</taxon>
        <taxon>Allacma</taxon>
    </lineage>
</organism>
<sequence length="80" mass="9273">MSSLVHKKKRIEQTNNPHCSKIINCVNDDDLIMHDEAEELPNHPLPRKQCIEKATNTDFSHLADHYGQGRELWLQNGKLQ</sequence>
<comment type="caution">
    <text evidence="1">The sequence shown here is derived from an EMBL/GenBank/DDBJ whole genome shotgun (WGS) entry which is preliminary data.</text>
</comment>
<keyword evidence="2" id="KW-1185">Reference proteome</keyword>
<evidence type="ECO:0000313" key="2">
    <source>
        <dbReference type="Proteomes" id="UP000708208"/>
    </source>
</evidence>
<proteinExistence type="predicted"/>
<feature type="non-terminal residue" evidence="1">
    <location>
        <position position="1"/>
    </location>
</feature>
<name>A0A8J2L408_9HEXA</name>
<reference evidence="1" key="1">
    <citation type="submission" date="2021-06" db="EMBL/GenBank/DDBJ databases">
        <authorList>
            <person name="Hodson N. C."/>
            <person name="Mongue J. A."/>
            <person name="Jaron S. K."/>
        </authorList>
    </citation>
    <scope>NUCLEOTIDE SEQUENCE</scope>
</reference>
<dbReference type="Proteomes" id="UP000708208">
    <property type="component" value="Unassembled WGS sequence"/>
</dbReference>
<dbReference type="EMBL" id="CAJVCH010534384">
    <property type="protein sequence ID" value="CAG7824905.1"/>
    <property type="molecule type" value="Genomic_DNA"/>
</dbReference>
<evidence type="ECO:0000313" key="1">
    <source>
        <dbReference type="EMBL" id="CAG7824905.1"/>
    </source>
</evidence>